<protein>
    <recommendedName>
        <fullName evidence="13">Plastid light harvesting protein</fullName>
    </recommendedName>
</protein>
<evidence type="ECO:0008006" key="13">
    <source>
        <dbReference type="Google" id="ProtNLM"/>
    </source>
</evidence>
<feature type="binding site" evidence="9">
    <location>
        <position position="165"/>
    </location>
    <ligand>
        <name>chlorophyll a</name>
        <dbReference type="ChEBI" id="CHEBI:58416"/>
        <label>1</label>
    </ligand>
</feature>
<evidence type="ECO:0000256" key="10">
    <source>
        <dbReference type="SAM" id="SignalP"/>
    </source>
</evidence>
<evidence type="ECO:0000256" key="5">
    <source>
        <dbReference type="ARBA" id="ARBA00022531"/>
    </source>
</evidence>
<proteinExistence type="inferred from homology"/>
<keyword evidence="7" id="KW-0437">Light-harvesting polypeptide</keyword>
<dbReference type="GO" id="GO:0016168">
    <property type="term" value="F:chlorophyll binding"/>
    <property type="evidence" value="ECO:0007669"/>
    <property type="project" value="UniProtKB-KW"/>
</dbReference>
<feature type="binding site" evidence="9">
    <location>
        <position position="167"/>
    </location>
    <ligand>
        <name>chlorophyll a</name>
        <dbReference type="ChEBI" id="CHEBI:58416"/>
        <label>1</label>
    </ligand>
</feature>
<evidence type="ECO:0000256" key="2">
    <source>
        <dbReference type="ARBA" id="ARBA00004229"/>
    </source>
</evidence>
<comment type="subunit">
    <text evidence="8">The LHC complex of chromophytic algae is composed of fucoxanthin, chlorophyll A and C bound non-covalently by fucoxanthin chlorophyll proteins (FCPs). The ratio of the pigments in LHC; fucoxanthin: chlorophyll C: chlorophyll A; (0.6-1): (0.1-0.3): (1).</text>
</comment>
<evidence type="ECO:0000256" key="7">
    <source>
        <dbReference type="ARBA" id="ARBA00023243"/>
    </source>
</evidence>
<dbReference type="InterPro" id="IPR022796">
    <property type="entry name" value="Chloroa_b-bind"/>
</dbReference>
<feature type="binding site" evidence="9">
    <location>
        <position position="53"/>
    </location>
    <ligand>
        <name>chlorophyll a</name>
        <dbReference type="ChEBI" id="CHEBI:58416"/>
        <label>1</label>
    </ligand>
</feature>
<dbReference type="EMBL" id="HBHT01014950">
    <property type="protein sequence ID" value="CAD9961140.1"/>
    <property type="molecule type" value="Transcribed_RNA"/>
</dbReference>
<reference evidence="11" key="1">
    <citation type="submission" date="2021-01" db="EMBL/GenBank/DDBJ databases">
        <authorList>
            <person name="Corre E."/>
            <person name="Pelletier E."/>
            <person name="Niang G."/>
            <person name="Scheremetjew M."/>
            <person name="Finn R."/>
            <person name="Kale V."/>
            <person name="Holt S."/>
            <person name="Cochrane G."/>
            <person name="Meng A."/>
            <person name="Brown T."/>
            <person name="Cohen L."/>
        </authorList>
    </citation>
    <scope>NUCLEOTIDE SEQUENCE</scope>
    <source>
        <strain evidence="11">CCMP125</strain>
    </source>
</reference>
<dbReference type="GO" id="GO:0016020">
    <property type="term" value="C:membrane"/>
    <property type="evidence" value="ECO:0007669"/>
    <property type="project" value="InterPro"/>
</dbReference>
<dbReference type="PANTHER" id="PTHR21649">
    <property type="entry name" value="CHLOROPHYLL A/B BINDING PROTEIN"/>
    <property type="match status" value="1"/>
</dbReference>
<sequence>MKIAALLSLVASAAAFAPASQQSRSATELAAWKDETVTGITAPVGFFDPLGLSAGKSDEVMQHYREAELKHGRVAMAACLGWYITASGVHPAFNSQLSSNPLEAARELPFVGWLQFFLGCGAIEWLTESIKKRPGYVAGDVLGAAYWVDNSDEGWVDYQNKEINNGRLAMLAISGMWAQAASTGEYGDLIFRH</sequence>
<name>A0A6U3AB18_9STRA</name>
<feature type="chain" id="PRO_5036192002" description="Plastid light harvesting protein" evidence="10">
    <location>
        <begin position="16"/>
        <end position="193"/>
    </location>
</feature>
<feature type="binding site" evidence="9">
    <location>
        <position position="179"/>
    </location>
    <ligand>
        <name>chlorophyll a</name>
        <dbReference type="ChEBI" id="CHEBI:58416"/>
        <label>1</label>
    </ligand>
</feature>
<evidence type="ECO:0000256" key="3">
    <source>
        <dbReference type="ARBA" id="ARBA00005933"/>
    </source>
</evidence>
<keyword evidence="9" id="KW-0148">Chlorophyll</keyword>
<dbReference type="GO" id="GO:0009765">
    <property type="term" value="P:photosynthesis, light harvesting"/>
    <property type="evidence" value="ECO:0007669"/>
    <property type="project" value="InterPro"/>
</dbReference>
<keyword evidence="10" id="KW-0732">Signal</keyword>
<comment type="subcellular location">
    <subcellularLocation>
        <location evidence="2">Plastid</location>
        <location evidence="2">Chloroplast</location>
    </subcellularLocation>
</comment>
<keyword evidence="6" id="KW-0934">Plastid</keyword>
<evidence type="ECO:0000256" key="8">
    <source>
        <dbReference type="ARBA" id="ARBA00044011"/>
    </source>
</evidence>
<evidence type="ECO:0000256" key="4">
    <source>
        <dbReference type="ARBA" id="ARBA00022528"/>
    </source>
</evidence>
<feature type="signal peptide" evidence="10">
    <location>
        <begin position="1"/>
        <end position="15"/>
    </location>
</feature>
<organism evidence="11">
    <name type="scientific">Entomoneis paludosa</name>
    <dbReference type="NCBI Taxonomy" id="265537"/>
    <lineage>
        <taxon>Eukaryota</taxon>
        <taxon>Sar</taxon>
        <taxon>Stramenopiles</taxon>
        <taxon>Ochrophyta</taxon>
        <taxon>Bacillariophyta</taxon>
        <taxon>Bacillariophyceae</taxon>
        <taxon>Bacillariophycidae</taxon>
        <taxon>Entomoneidaceae</taxon>
        <taxon>Entomoneis</taxon>
    </lineage>
</organism>
<dbReference type="AlphaFoldDB" id="A0A6U3AB18"/>
<dbReference type="GO" id="GO:0030076">
    <property type="term" value="C:light-harvesting complex"/>
    <property type="evidence" value="ECO:0007669"/>
    <property type="project" value="UniProtKB-KW"/>
</dbReference>
<evidence type="ECO:0000256" key="9">
    <source>
        <dbReference type="PIRSR" id="PIRSR601344-1"/>
    </source>
</evidence>
<comment type="similarity">
    <text evidence="3">Belongs to the fucoxanthin chlorophyll protein family.</text>
</comment>
<keyword evidence="9" id="KW-0157">Chromophore</keyword>
<dbReference type="InterPro" id="IPR001344">
    <property type="entry name" value="Chloro_AB-bd_pln"/>
</dbReference>
<evidence type="ECO:0000256" key="1">
    <source>
        <dbReference type="ARBA" id="ARBA00004022"/>
    </source>
</evidence>
<evidence type="ECO:0000313" key="12">
    <source>
        <dbReference type="EMBL" id="CAD9961140.1"/>
    </source>
</evidence>
<evidence type="ECO:0000256" key="6">
    <source>
        <dbReference type="ARBA" id="ARBA00022640"/>
    </source>
</evidence>
<comment type="function">
    <text evidence="1">The light-harvesting complex (LHC) functions as a light receptor, it captures and delivers excitation energy to photosystems with which it is closely associated. Energy is transferred from the carotenoid and chlorophyll C (or B) to chlorophyll A and the photosynthetic reaction centers where it is used to synthesize ATP and reducing power.</text>
</comment>
<feature type="binding site" evidence="9">
    <location>
        <position position="68"/>
    </location>
    <ligand>
        <name>chlorophyll a</name>
        <dbReference type="ChEBI" id="CHEBI:58416"/>
        <label>1</label>
    </ligand>
</feature>
<keyword evidence="5" id="KW-0602">Photosynthesis</keyword>
<dbReference type="GO" id="GO:0009507">
    <property type="term" value="C:chloroplast"/>
    <property type="evidence" value="ECO:0007669"/>
    <property type="project" value="UniProtKB-SubCell"/>
</dbReference>
<gene>
    <name evidence="11" type="ORF">APAL1065_LOCUS9945</name>
    <name evidence="12" type="ORF">APAL1065_LOCUS9946</name>
</gene>
<accession>A0A6U3AB18</accession>
<feature type="binding site" description="axial binding residue" evidence="9">
    <location>
        <position position="111"/>
    </location>
    <ligand>
        <name>chlorophyll b</name>
        <dbReference type="ChEBI" id="CHEBI:61721"/>
        <label>1</label>
    </ligand>
    <ligandPart>
        <name>Mg</name>
        <dbReference type="ChEBI" id="CHEBI:25107"/>
    </ligandPart>
</feature>
<feature type="binding site" evidence="9">
    <location>
        <position position="161"/>
    </location>
    <ligand>
        <name>chlorophyll a</name>
        <dbReference type="ChEBI" id="CHEBI:58416"/>
        <label>1</label>
    </ligand>
</feature>
<dbReference type="Gene3D" id="1.10.3460.10">
    <property type="entry name" value="Chlorophyll a/b binding protein domain"/>
    <property type="match status" value="1"/>
</dbReference>
<evidence type="ECO:0000313" key="11">
    <source>
        <dbReference type="EMBL" id="CAD9961139.1"/>
    </source>
</evidence>
<feature type="binding site" description="axial binding residue" evidence="9">
    <location>
        <position position="73"/>
    </location>
    <ligand>
        <name>chlorophyll b</name>
        <dbReference type="ChEBI" id="CHEBI:61721"/>
        <label>1</label>
    </ligand>
    <ligandPart>
        <name>Mg</name>
        <dbReference type="ChEBI" id="CHEBI:25107"/>
    </ligandPart>
</feature>
<dbReference type="Pfam" id="PF00504">
    <property type="entry name" value="Chloroa_b-bind"/>
    <property type="match status" value="1"/>
</dbReference>
<keyword evidence="4" id="KW-0150">Chloroplast</keyword>
<feature type="binding site" evidence="9">
    <location>
        <position position="162"/>
    </location>
    <ligand>
        <name>chlorophyll a</name>
        <dbReference type="ChEBI" id="CHEBI:58416"/>
        <label>1</label>
    </ligand>
</feature>
<dbReference type="SUPFAM" id="SSF103511">
    <property type="entry name" value="Chlorophyll a-b binding protein"/>
    <property type="match status" value="1"/>
</dbReference>
<dbReference type="EMBL" id="HBHT01014949">
    <property type="protein sequence ID" value="CAD9961139.1"/>
    <property type="molecule type" value="Transcribed_RNA"/>
</dbReference>
<feature type="binding site" evidence="9">
    <location>
        <position position="71"/>
    </location>
    <ligand>
        <name>chlorophyll a</name>
        <dbReference type="ChEBI" id="CHEBI:58416"/>
        <label>1</label>
    </ligand>
</feature>